<evidence type="ECO:0000259" key="4">
    <source>
        <dbReference type="PROSITE" id="PS01124"/>
    </source>
</evidence>
<dbReference type="InterPro" id="IPR050204">
    <property type="entry name" value="AraC_XylS_family_regulators"/>
</dbReference>
<dbReference type="Pfam" id="PF12833">
    <property type="entry name" value="HTH_18"/>
    <property type="match status" value="1"/>
</dbReference>
<proteinExistence type="predicted"/>
<protein>
    <recommendedName>
        <fullName evidence="4">HTH araC/xylS-type domain-containing protein</fullName>
    </recommendedName>
</protein>
<dbReference type="PANTHER" id="PTHR46796">
    <property type="entry name" value="HTH-TYPE TRANSCRIPTIONAL ACTIVATOR RHAS-RELATED"/>
    <property type="match status" value="1"/>
</dbReference>
<dbReference type="SUPFAM" id="SSF46689">
    <property type="entry name" value="Homeodomain-like"/>
    <property type="match status" value="1"/>
</dbReference>
<evidence type="ECO:0000256" key="1">
    <source>
        <dbReference type="ARBA" id="ARBA00023015"/>
    </source>
</evidence>
<dbReference type="PANTHER" id="PTHR46796:SF12">
    <property type="entry name" value="HTH-TYPE DNA-BINDING TRANSCRIPTIONAL ACTIVATOR EUTR"/>
    <property type="match status" value="1"/>
</dbReference>
<keyword evidence="2" id="KW-0238">DNA-binding</keyword>
<dbReference type="Gene3D" id="1.10.10.60">
    <property type="entry name" value="Homeodomain-like"/>
    <property type="match status" value="1"/>
</dbReference>
<dbReference type="InterPro" id="IPR009057">
    <property type="entry name" value="Homeodomain-like_sf"/>
</dbReference>
<dbReference type="PROSITE" id="PS00041">
    <property type="entry name" value="HTH_ARAC_FAMILY_1"/>
    <property type="match status" value="1"/>
</dbReference>
<keyword evidence="3" id="KW-0804">Transcription</keyword>
<evidence type="ECO:0000256" key="3">
    <source>
        <dbReference type="ARBA" id="ARBA00023163"/>
    </source>
</evidence>
<feature type="domain" description="HTH araC/xylS-type" evidence="4">
    <location>
        <begin position="251"/>
        <end position="351"/>
    </location>
</feature>
<keyword evidence="1" id="KW-0805">Transcription regulation</keyword>
<dbReference type="SMART" id="SM00342">
    <property type="entry name" value="HTH_ARAC"/>
    <property type="match status" value="1"/>
</dbReference>
<dbReference type="InterPro" id="IPR018060">
    <property type="entry name" value="HTH_AraC"/>
</dbReference>
<name>A0ABP9EE60_9PSEU</name>
<dbReference type="EMBL" id="BAABHQ010000005">
    <property type="protein sequence ID" value="GAA4874169.1"/>
    <property type="molecule type" value="Genomic_DNA"/>
</dbReference>
<gene>
    <name evidence="5" type="ORF">GCM10023203_25160</name>
</gene>
<dbReference type="PROSITE" id="PS01124">
    <property type="entry name" value="HTH_ARAC_FAMILY_2"/>
    <property type="match status" value="1"/>
</dbReference>
<dbReference type="Proteomes" id="UP001500457">
    <property type="component" value="Unassembled WGS sequence"/>
</dbReference>
<dbReference type="Pfam" id="PF14525">
    <property type="entry name" value="AraC_binding_2"/>
    <property type="match status" value="1"/>
</dbReference>
<evidence type="ECO:0000313" key="5">
    <source>
        <dbReference type="EMBL" id="GAA4874169.1"/>
    </source>
</evidence>
<reference evidence="6" key="1">
    <citation type="journal article" date="2019" name="Int. J. Syst. Evol. Microbiol.">
        <title>The Global Catalogue of Microorganisms (GCM) 10K type strain sequencing project: providing services to taxonomists for standard genome sequencing and annotation.</title>
        <authorList>
            <consortium name="The Broad Institute Genomics Platform"/>
            <consortium name="The Broad Institute Genome Sequencing Center for Infectious Disease"/>
            <person name="Wu L."/>
            <person name="Ma J."/>
        </authorList>
    </citation>
    <scope>NUCLEOTIDE SEQUENCE [LARGE SCALE GENOMIC DNA]</scope>
    <source>
        <strain evidence="6">JCM 17983</strain>
    </source>
</reference>
<sequence>MTADVGRFLQRIPSSGGHEMSLAFTEDLVRPDLGDADTVDIRTPHPSLARSRTIEFLGCGHAMTVDGDADDFDAAVSWRRVGEVGVLRSRYRAPVTVTCTPPIPWVTISFVPRGAVSFAAAGRTTTGDRRRGVVLDYAERVDMRWGPGTEQFMVAVARDRLERGLRTLVEDAPDAPLVFEPGLEVDGAGHAVVGAVASLRALLAHSSGPPPAVLTGEVEHAVVTALLLGTRHNHRERIFRRSPPAPPRVLRRVLELVESAHDRALTVADLAAHAGTSERALHAAFRRELGTTPMAYLRGRRLDAAREDLLAAEPGDGVAAIAMRHGFAHLGRFAAAYRARFSEAPSTTLRR</sequence>
<dbReference type="InterPro" id="IPR018062">
    <property type="entry name" value="HTH_AraC-typ_CS"/>
</dbReference>
<accession>A0ABP9EE60</accession>
<keyword evidence="6" id="KW-1185">Reference proteome</keyword>
<comment type="caution">
    <text evidence="5">The sequence shown here is derived from an EMBL/GenBank/DDBJ whole genome shotgun (WGS) entry which is preliminary data.</text>
</comment>
<evidence type="ECO:0000256" key="2">
    <source>
        <dbReference type="ARBA" id="ARBA00023125"/>
    </source>
</evidence>
<organism evidence="5 6">
    <name type="scientific">Actinomycetospora straminea</name>
    <dbReference type="NCBI Taxonomy" id="663607"/>
    <lineage>
        <taxon>Bacteria</taxon>
        <taxon>Bacillati</taxon>
        <taxon>Actinomycetota</taxon>
        <taxon>Actinomycetes</taxon>
        <taxon>Pseudonocardiales</taxon>
        <taxon>Pseudonocardiaceae</taxon>
        <taxon>Actinomycetospora</taxon>
    </lineage>
</organism>
<evidence type="ECO:0000313" key="6">
    <source>
        <dbReference type="Proteomes" id="UP001500457"/>
    </source>
</evidence>
<dbReference type="InterPro" id="IPR035418">
    <property type="entry name" value="AraC-bd_2"/>
</dbReference>